<comment type="caution">
    <text evidence="1">The sequence shown here is derived from an EMBL/GenBank/DDBJ whole genome shotgun (WGS) entry which is preliminary data.</text>
</comment>
<gene>
    <name evidence="1" type="ORF">GPECTOR_15g429</name>
</gene>
<organism evidence="1 2">
    <name type="scientific">Gonium pectorale</name>
    <name type="common">Green alga</name>
    <dbReference type="NCBI Taxonomy" id="33097"/>
    <lineage>
        <taxon>Eukaryota</taxon>
        <taxon>Viridiplantae</taxon>
        <taxon>Chlorophyta</taxon>
        <taxon>core chlorophytes</taxon>
        <taxon>Chlorophyceae</taxon>
        <taxon>CS clade</taxon>
        <taxon>Chlamydomonadales</taxon>
        <taxon>Volvocaceae</taxon>
        <taxon>Gonium</taxon>
    </lineage>
</organism>
<accession>A0A150GLR1</accession>
<dbReference type="AlphaFoldDB" id="A0A150GLR1"/>
<evidence type="ECO:0000313" key="1">
    <source>
        <dbReference type="EMBL" id="KXZ50744.1"/>
    </source>
</evidence>
<keyword evidence="2" id="KW-1185">Reference proteome</keyword>
<reference evidence="2" key="1">
    <citation type="journal article" date="2016" name="Nat. Commun.">
        <title>The Gonium pectorale genome demonstrates co-option of cell cycle regulation during the evolution of multicellularity.</title>
        <authorList>
            <person name="Hanschen E.R."/>
            <person name="Marriage T.N."/>
            <person name="Ferris P.J."/>
            <person name="Hamaji T."/>
            <person name="Toyoda A."/>
            <person name="Fujiyama A."/>
            <person name="Neme R."/>
            <person name="Noguchi H."/>
            <person name="Minakuchi Y."/>
            <person name="Suzuki M."/>
            <person name="Kawai-Toyooka H."/>
            <person name="Smith D.R."/>
            <person name="Sparks H."/>
            <person name="Anderson J."/>
            <person name="Bakaric R."/>
            <person name="Luria V."/>
            <person name="Karger A."/>
            <person name="Kirschner M.W."/>
            <person name="Durand P.M."/>
            <person name="Michod R.E."/>
            <person name="Nozaki H."/>
            <person name="Olson B.J."/>
        </authorList>
    </citation>
    <scope>NUCLEOTIDE SEQUENCE [LARGE SCALE GENOMIC DNA]</scope>
    <source>
        <strain evidence="2">NIES-2863</strain>
    </source>
</reference>
<dbReference type="EMBL" id="LSYV01000016">
    <property type="protein sequence ID" value="KXZ50744.1"/>
    <property type="molecule type" value="Genomic_DNA"/>
</dbReference>
<evidence type="ECO:0000313" key="2">
    <source>
        <dbReference type="Proteomes" id="UP000075714"/>
    </source>
</evidence>
<name>A0A150GLR1_GONPE</name>
<proteinExistence type="predicted"/>
<dbReference type="Proteomes" id="UP000075714">
    <property type="component" value="Unassembled WGS sequence"/>
</dbReference>
<sequence length="72" mass="8565">MGYKSRVDLQLAEQRRVNELQHAEQRRVVEVQLAKERARYEQRLFDAAFHADYQEWRRAMTAPARSMDGKDG</sequence>
<protein>
    <submittedName>
        <fullName evidence="1">Uncharacterized protein</fullName>
    </submittedName>
</protein>
<dbReference type="OrthoDB" id="555504at2759"/>